<evidence type="ECO:0000259" key="5">
    <source>
        <dbReference type="PROSITE" id="PS50927"/>
    </source>
</evidence>
<keyword evidence="1 4" id="KW-0732">Signal</keyword>
<dbReference type="PANTHER" id="PTHR47976:SF108">
    <property type="entry name" value="G-TYPE LECTIN S-RECEPTOR-LIKE SERINE_THREONINE-PROTEIN KINASE LECRK1"/>
    <property type="match status" value="1"/>
</dbReference>
<evidence type="ECO:0000256" key="2">
    <source>
        <dbReference type="ARBA" id="ARBA00023157"/>
    </source>
</evidence>
<evidence type="ECO:0000256" key="4">
    <source>
        <dbReference type="SAM" id="SignalP"/>
    </source>
</evidence>
<evidence type="ECO:0000313" key="7">
    <source>
        <dbReference type="Proteomes" id="UP001054252"/>
    </source>
</evidence>
<organism evidence="6 7">
    <name type="scientific">Rubroshorea leprosula</name>
    <dbReference type="NCBI Taxonomy" id="152421"/>
    <lineage>
        <taxon>Eukaryota</taxon>
        <taxon>Viridiplantae</taxon>
        <taxon>Streptophyta</taxon>
        <taxon>Embryophyta</taxon>
        <taxon>Tracheophyta</taxon>
        <taxon>Spermatophyta</taxon>
        <taxon>Magnoliopsida</taxon>
        <taxon>eudicotyledons</taxon>
        <taxon>Gunneridae</taxon>
        <taxon>Pentapetalae</taxon>
        <taxon>rosids</taxon>
        <taxon>malvids</taxon>
        <taxon>Malvales</taxon>
        <taxon>Dipterocarpaceae</taxon>
        <taxon>Rubroshorea</taxon>
    </lineage>
</organism>
<dbReference type="InterPro" id="IPR051343">
    <property type="entry name" value="G-type_lectin_kinases/EP1-like"/>
</dbReference>
<evidence type="ECO:0000256" key="3">
    <source>
        <dbReference type="ARBA" id="ARBA00023180"/>
    </source>
</evidence>
<dbReference type="EMBL" id="BPVZ01000041">
    <property type="protein sequence ID" value="GKV14804.1"/>
    <property type="molecule type" value="Genomic_DNA"/>
</dbReference>
<dbReference type="InterPro" id="IPR036426">
    <property type="entry name" value="Bulb-type_lectin_dom_sf"/>
</dbReference>
<keyword evidence="7" id="KW-1185">Reference proteome</keyword>
<dbReference type="AlphaFoldDB" id="A0AAV5JTV5"/>
<dbReference type="FunFam" id="2.90.10.10:FF:000013">
    <property type="entry name" value="G-type lectin S-receptor-like serine/threonine-protein kinase LECRK1"/>
    <property type="match status" value="1"/>
</dbReference>
<gene>
    <name evidence="6" type="ORF">SLEP1_g25621</name>
</gene>
<accession>A0AAV5JTV5</accession>
<dbReference type="SUPFAM" id="SSF51110">
    <property type="entry name" value="alpha-D-mannose-specific plant lectins"/>
    <property type="match status" value="1"/>
</dbReference>
<reference evidence="6 7" key="1">
    <citation type="journal article" date="2021" name="Commun. Biol.">
        <title>The genome of Shorea leprosula (Dipterocarpaceae) highlights the ecological relevance of drought in aseasonal tropical rainforests.</title>
        <authorList>
            <person name="Ng K.K.S."/>
            <person name="Kobayashi M.J."/>
            <person name="Fawcett J.A."/>
            <person name="Hatakeyama M."/>
            <person name="Paape T."/>
            <person name="Ng C.H."/>
            <person name="Ang C.C."/>
            <person name="Tnah L.H."/>
            <person name="Lee C.T."/>
            <person name="Nishiyama T."/>
            <person name="Sese J."/>
            <person name="O'Brien M.J."/>
            <person name="Copetti D."/>
            <person name="Mohd Noor M.I."/>
            <person name="Ong R.C."/>
            <person name="Putra M."/>
            <person name="Sireger I.Z."/>
            <person name="Indrioko S."/>
            <person name="Kosugi Y."/>
            <person name="Izuno A."/>
            <person name="Isagi Y."/>
            <person name="Lee S.L."/>
            <person name="Shimizu K.K."/>
        </authorList>
    </citation>
    <scope>NUCLEOTIDE SEQUENCE [LARGE SCALE GENOMIC DNA]</scope>
    <source>
        <strain evidence="6">214</strain>
    </source>
</reference>
<evidence type="ECO:0000256" key="1">
    <source>
        <dbReference type="ARBA" id="ARBA00022729"/>
    </source>
</evidence>
<dbReference type="InterPro" id="IPR001480">
    <property type="entry name" value="Bulb-type_lectin_dom"/>
</dbReference>
<feature type="chain" id="PRO_5043966417" description="Bulb-type lectin domain-containing protein" evidence="4">
    <location>
        <begin position="23"/>
        <end position="137"/>
    </location>
</feature>
<dbReference type="SMART" id="SM00108">
    <property type="entry name" value="B_lectin"/>
    <property type="match status" value="1"/>
</dbReference>
<protein>
    <recommendedName>
        <fullName evidence="5">Bulb-type lectin domain-containing protein</fullName>
    </recommendedName>
</protein>
<feature type="domain" description="Bulb-type lectin" evidence="5">
    <location>
        <begin position="18"/>
        <end position="137"/>
    </location>
</feature>
<proteinExistence type="predicted"/>
<evidence type="ECO:0000313" key="6">
    <source>
        <dbReference type="EMBL" id="GKV14804.1"/>
    </source>
</evidence>
<dbReference type="Gene3D" id="2.90.10.10">
    <property type="entry name" value="Bulb-type lectin domain"/>
    <property type="match status" value="1"/>
</dbReference>
<sequence>MAFHSLSQLFFLLLFLPTFVVSQTSNITLGSYLVSSKDSPSWKSPSGDFAFGFYQLQNQDQFLLAIWFDKIPNRTTVWYANGDNPASQGSKVELTRDGKLTLTSPNGLILWNAASTVDGTTYSIEGAAYAALLDTGN</sequence>
<dbReference type="PANTHER" id="PTHR47976">
    <property type="entry name" value="G-TYPE LECTIN S-RECEPTOR-LIKE SERINE/THREONINE-PROTEIN KINASE SD2-5"/>
    <property type="match status" value="1"/>
</dbReference>
<dbReference type="PROSITE" id="PS50927">
    <property type="entry name" value="BULB_LECTIN"/>
    <property type="match status" value="1"/>
</dbReference>
<dbReference type="Proteomes" id="UP001054252">
    <property type="component" value="Unassembled WGS sequence"/>
</dbReference>
<keyword evidence="2" id="KW-1015">Disulfide bond</keyword>
<name>A0AAV5JTV5_9ROSI</name>
<keyword evidence="3" id="KW-0325">Glycoprotein</keyword>
<feature type="signal peptide" evidence="4">
    <location>
        <begin position="1"/>
        <end position="22"/>
    </location>
</feature>
<comment type="caution">
    <text evidence="6">The sequence shown here is derived from an EMBL/GenBank/DDBJ whole genome shotgun (WGS) entry which is preliminary data.</text>
</comment>